<dbReference type="Pfam" id="PF17676">
    <property type="entry name" value="Peptidase_S66C"/>
    <property type="match status" value="1"/>
</dbReference>
<gene>
    <name evidence="9" type="ORF">EDC24_2432</name>
</gene>
<dbReference type="PIRSF" id="PIRSF028757">
    <property type="entry name" value="LD-carboxypeptidase"/>
    <property type="match status" value="1"/>
</dbReference>
<dbReference type="Gene3D" id="3.40.50.10740">
    <property type="entry name" value="Class I glutamine amidotransferase-like"/>
    <property type="match status" value="1"/>
</dbReference>
<dbReference type="Gene3D" id="3.50.30.60">
    <property type="entry name" value="LD-carboxypeptidase A C-terminal domain-like"/>
    <property type="match status" value="1"/>
</dbReference>
<dbReference type="EMBL" id="RKRF01000011">
    <property type="protein sequence ID" value="RPF51163.1"/>
    <property type="molecule type" value="Genomic_DNA"/>
</dbReference>
<evidence type="ECO:0000313" key="10">
    <source>
        <dbReference type="Proteomes" id="UP000276443"/>
    </source>
</evidence>
<dbReference type="PANTHER" id="PTHR30237:SF2">
    <property type="entry name" value="MUREIN TETRAPEPTIDE CARBOXYPEPTIDASE"/>
    <property type="match status" value="1"/>
</dbReference>
<dbReference type="GO" id="GO:0008236">
    <property type="term" value="F:serine-type peptidase activity"/>
    <property type="evidence" value="ECO:0007669"/>
    <property type="project" value="UniProtKB-KW"/>
</dbReference>
<dbReference type="AlphaFoldDB" id="A0A3N5B1P1"/>
<evidence type="ECO:0000256" key="5">
    <source>
        <dbReference type="ARBA" id="ARBA00022825"/>
    </source>
</evidence>
<keyword evidence="3" id="KW-0645">Protease</keyword>
<evidence type="ECO:0000259" key="7">
    <source>
        <dbReference type="Pfam" id="PF02016"/>
    </source>
</evidence>
<feature type="active site" description="Charge relay system" evidence="6">
    <location>
        <position position="206"/>
    </location>
</feature>
<evidence type="ECO:0000256" key="6">
    <source>
        <dbReference type="PIRSR" id="PIRSR028757-1"/>
    </source>
</evidence>
<comment type="similarity">
    <text evidence="1">Belongs to the peptidase S66 family.</text>
</comment>
<keyword evidence="10" id="KW-1185">Reference proteome</keyword>
<dbReference type="SUPFAM" id="SSF141986">
    <property type="entry name" value="LD-carboxypeptidase A C-terminal domain-like"/>
    <property type="match status" value="1"/>
</dbReference>
<name>A0A3N5B1P1_9BACI</name>
<dbReference type="InterPro" id="IPR027478">
    <property type="entry name" value="LdcA_N"/>
</dbReference>
<evidence type="ECO:0000256" key="3">
    <source>
        <dbReference type="ARBA" id="ARBA00022670"/>
    </source>
</evidence>
<keyword evidence="4" id="KW-0378">Hydrolase</keyword>
<feature type="domain" description="LD-carboxypeptidase N-terminal" evidence="7">
    <location>
        <begin position="12"/>
        <end position="128"/>
    </location>
</feature>
<dbReference type="GO" id="GO:0006508">
    <property type="term" value="P:proteolysis"/>
    <property type="evidence" value="ECO:0007669"/>
    <property type="project" value="UniProtKB-KW"/>
</dbReference>
<dbReference type="CDD" id="cd07025">
    <property type="entry name" value="Peptidase_S66"/>
    <property type="match status" value="1"/>
</dbReference>
<feature type="domain" description="LD-carboxypeptidase C-terminal" evidence="8">
    <location>
        <begin position="175"/>
        <end position="290"/>
    </location>
</feature>
<evidence type="ECO:0000313" key="9">
    <source>
        <dbReference type="EMBL" id="RPF51163.1"/>
    </source>
</evidence>
<dbReference type="InterPro" id="IPR029062">
    <property type="entry name" value="Class_I_gatase-like"/>
</dbReference>
<dbReference type="Pfam" id="PF02016">
    <property type="entry name" value="Peptidase_S66"/>
    <property type="match status" value="1"/>
</dbReference>
<dbReference type="PANTHER" id="PTHR30237">
    <property type="entry name" value="MURAMOYLTETRAPEPTIDE CARBOXYPEPTIDASE"/>
    <property type="match status" value="1"/>
</dbReference>
<dbReference type="InterPro" id="IPR003507">
    <property type="entry name" value="S66_fam"/>
</dbReference>
<evidence type="ECO:0000256" key="2">
    <source>
        <dbReference type="ARBA" id="ARBA00022645"/>
    </source>
</evidence>
<keyword evidence="5" id="KW-0720">Serine protease</keyword>
<dbReference type="SUPFAM" id="SSF52317">
    <property type="entry name" value="Class I glutamine amidotransferase-like"/>
    <property type="match status" value="1"/>
</dbReference>
<organism evidence="9 10">
    <name type="scientific">Aquisalibacillus elongatus</name>
    <dbReference type="NCBI Taxonomy" id="485577"/>
    <lineage>
        <taxon>Bacteria</taxon>
        <taxon>Bacillati</taxon>
        <taxon>Bacillota</taxon>
        <taxon>Bacilli</taxon>
        <taxon>Bacillales</taxon>
        <taxon>Bacillaceae</taxon>
        <taxon>Aquisalibacillus</taxon>
    </lineage>
</organism>
<dbReference type="InterPro" id="IPR027461">
    <property type="entry name" value="Carboxypeptidase_A_C_sf"/>
</dbReference>
<sequence>MLPQALQPGDQIGIVAPASPPNLSHLNSSLTFFKKLNLKVKLAPNLKCVDGYLAGSDEVRISDLHMMFEDPDIKAIFCACGGYGTSRLVSNLDYNLISQNPKIFWGYSDITYLHTAIRQQTGLITFHGPMPASDIGKSNFNPQSELFFKQLFLPTNVTYDESISPLTVIHEGEATGELVGGNLSLIVSSLGTPYEINTQNKLLLIEDVDEPPYRIDSYLSQLKHAEKLQVANGIVIGDFHNCTPKDQRPSWSLTEVFQDYFQEIGIPVLKGFKIGHCQPHISIPLGTKAILSTHTKSLIVQPGVKEGQV</sequence>
<dbReference type="Proteomes" id="UP000276443">
    <property type="component" value="Unassembled WGS sequence"/>
</dbReference>
<accession>A0A3N5B1P1</accession>
<dbReference type="InterPro" id="IPR040921">
    <property type="entry name" value="Peptidase_S66C"/>
</dbReference>
<protein>
    <submittedName>
        <fullName evidence="9">Muramoyltetrapeptide carboxypeptidase</fullName>
    </submittedName>
</protein>
<dbReference type="GO" id="GO:0004180">
    <property type="term" value="F:carboxypeptidase activity"/>
    <property type="evidence" value="ECO:0007669"/>
    <property type="project" value="UniProtKB-KW"/>
</dbReference>
<comment type="caution">
    <text evidence="9">The sequence shown here is derived from an EMBL/GenBank/DDBJ whole genome shotgun (WGS) entry which is preliminary data.</text>
</comment>
<feature type="active site" description="Nucleophile" evidence="6">
    <location>
        <position position="108"/>
    </location>
</feature>
<feature type="active site" description="Charge relay system" evidence="6">
    <location>
        <position position="276"/>
    </location>
</feature>
<reference evidence="9 10" key="1">
    <citation type="submission" date="2018-11" db="EMBL/GenBank/DDBJ databases">
        <title>Genomic Encyclopedia of Type Strains, Phase IV (KMG-IV): sequencing the most valuable type-strain genomes for metagenomic binning, comparative biology and taxonomic classification.</title>
        <authorList>
            <person name="Goeker M."/>
        </authorList>
    </citation>
    <scope>NUCLEOTIDE SEQUENCE [LARGE SCALE GENOMIC DNA]</scope>
    <source>
        <strain evidence="9 10">DSM 18090</strain>
    </source>
</reference>
<proteinExistence type="inferred from homology"/>
<evidence type="ECO:0000256" key="1">
    <source>
        <dbReference type="ARBA" id="ARBA00010233"/>
    </source>
</evidence>
<dbReference type="InterPro" id="IPR040449">
    <property type="entry name" value="Peptidase_S66_N"/>
</dbReference>
<evidence type="ECO:0000256" key="4">
    <source>
        <dbReference type="ARBA" id="ARBA00022801"/>
    </source>
</evidence>
<evidence type="ECO:0000259" key="8">
    <source>
        <dbReference type="Pfam" id="PF17676"/>
    </source>
</evidence>
<keyword evidence="2 9" id="KW-0121">Carboxypeptidase</keyword>